<comment type="function">
    <text evidence="8">Cell division protein that may be involved in stabilizing or promoting the assembly of the division complex.</text>
</comment>
<dbReference type="InterPro" id="IPR005548">
    <property type="entry name" value="Cell_div_FtsQ/DivIB_C"/>
</dbReference>
<evidence type="ECO:0000313" key="11">
    <source>
        <dbReference type="EMBL" id="SFH66576.1"/>
    </source>
</evidence>
<feature type="region of interest" description="Disordered" evidence="9">
    <location>
        <begin position="276"/>
        <end position="301"/>
    </location>
</feature>
<comment type="similarity">
    <text evidence="8">Belongs to the FtsQ/DivIB family. DivIB subfamily.</text>
</comment>
<dbReference type="InterPro" id="IPR034746">
    <property type="entry name" value="POTRA"/>
</dbReference>
<comment type="subcellular location">
    <subcellularLocation>
        <location evidence="8">Cell membrane</location>
        <topology evidence="8">Single-pass type II membrane protein</topology>
    </subcellularLocation>
    <subcellularLocation>
        <location evidence="1">Membrane</location>
    </subcellularLocation>
    <text evidence="8">Localizes to the division septum.</text>
</comment>
<keyword evidence="4 8" id="KW-0812">Transmembrane</keyword>
<evidence type="ECO:0000256" key="8">
    <source>
        <dbReference type="HAMAP-Rule" id="MF_00912"/>
    </source>
</evidence>
<evidence type="ECO:0000256" key="5">
    <source>
        <dbReference type="ARBA" id="ARBA00022989"/>
    </source>
</evidence>
<dbReference type="EMBL" id="FOQE01000010">
    <property type="protein sequence ID" value="SFH66576.1"/>
    <property type="molecule type" value="Genomic_DNA"/>
</dbReference>
<evidence type="ECO:0000256" key="4">
    <source>
        <dbReference type="ARBA" id="ARBA00022692"/>
    </source>
</evidence>
<dbReference type="GO" id="GO:0043093">
    <property type="term" value="P:FtsZ-dependent cytokinesis"/>
    <property type="evidence" value="ECO:0007669"/>
    <property type="project" value="UniProtKB-UniRule"/>
</dbReference>
<keyword evidence="3 8" id="KW-0132">Cell division</keyword>
<feature type="transmembrane region" description="Helical" evidence="8">
    <location>
        <begin position="55"/>
        <end position="76"/>
    </location>
</feature>
<keyword evidence="5 8" id="KW-1133">Transmembrane helix</keyword>
<feature type="region of interest" description="Disordered" evidence="9">
    <location>
        <begin position="1"/>
        <end position="30"/>
    </location>
</feature>
<proteinExistence type="inferred from homology"/>
<evidence type="ECO:0000256" key="2">
    <source>
        <dbReference type="ARBA" id="ARBA00022475"/>
    </source>
</evidence>
<dbReference type="GO" id="GO:0032153">
    <property type="term" value="C:cell division site"/>
    <property type="evidence" value="ECO:0007669"/>
    <property type="project" value="UniProtKB-UniRule"/>
</dbReference>
<evidence type="ECO:0000256" key="3">
    <source>
        <dbReference type="ARBA" id="ARBA00022618"/>
    </source>
</evidence>
<accession>A0A1I3BWZ6</accession>
<organism evidence="11 12">
    <name type="scientific">Pisciglobus halotolerans</name>
    <dbReference type="NCBI Taxonomy" id="745365"/>
    <lineage>
        <taxon>Bacteria</taxon>
        <taxon>Bacillati</taxon>
        <taxon>Bacillota</taxon>
        <taxon>Bacilli</taxon>
        <taxon>Lactobacillales</taxon>
        <taxon>Carnobacteriaceae</taxon>
    </lineage>
</organism>
<dbReference type="OrthoDB" id="1819027at2"/>
<dbReference type="PANTHER" id="PTHR37820:SF1">
    <property type="entry name" value="CELL DIVISION PROTEIN FTSQ"/>
    <property type="match status" value="1"/>
</dbReference>
<dbReference type="InterPro" id="IPR026580">
    <property type="entry name" value="DivIB"/>
</dbReference>
<feature type="compositionally biased region" description="Acidic residues" evidence="9">
    <location>
        <begin position="282"/>
        <end position="301"/>
    </location>
</feature>
<gene>
    <name evidence="8" type="primary">divIB</name>
    <name evidence="11" type="ORF">SAMN04489868_11043</name>
</gene>
<dbReference type="InterPro" id="IPR013685">
    <property type="entry name" value="POTRA_FtsQ_type"/>
</dbReference>
<evidence type="ECO:0000256" key="9">
    <source>
        <dbReference type="SAM" id="MobiDB-lite"/>
    </source>
</evidence>
<keyword evidence="6 8" id="KW-0472">Membrane</keyword>
<protein>
    <recommendedName>
        <fullName evidence="8">Cell division protein DivIB</fullName>
    </recommendedName>
</protein>
<dbReference type="PANTHER" id="PTHR37820">
    <property type="entry name" value="CELL DIVISION PROTEIN DIVIB"/>
    <property type="match status" value="1"/>
</dbReference>
<evidence type="ECO:0000313" key="12">
    <source>
        <dbReference type="Proteomes" id="UP000198668"/>
    </source>
</evidence>
<dbReference type="Proteomes" id="UP000198668">
    <property type="component" value="Unassembled WGS sequence"/>
</dbReference>
<evidence type="ECO:0000259" key="10">
    <source>
        <dbReference type="PROSITE" id="PS51779"/>
    </source>
</evidence>
<name>A0A1I3BWZ6_9LACT</name>
<dbReference type="GO" id="GO:0005886">
    <property type="term" value="C:plasma membrane"/>
    <property type="evidence" value="ECO:0007669"/>
    <property type="project" value="UniProtKB-SubCell"/>
</dbReference>
<dbReference type="AlphaFoldDB" id="A0A1I3BWZ6"/>
<sequence>MSDFYSRRKMKPTGHATDLSSPSSKKDKKTVAFGRKKNIEDYLPKLKEQRHKKMIHRLIPLLLLFSFAILVVIYFISPLSKIDEISVSGTSSITDQEVINVSSLKTHESLWPAYFSKKKTEKKIIDNIPQVRGASLTLNGLNDFQLTIDEFKTVGYLHEGPHYYTILENGKIVDESRTVSIGNDPVFKSFKEGKALKLLIKQYALLSPSIQNAISEIEAVPSKNDPYLIRLYMNDGKQVIASIPTFAEKMNYYPDMVKKIGNRKGTINIEIGGYFEPFEQKEPDEEDFDEEDEENFNEETE</sequence>
<keyword evidence="2 8" id="KW-1003">Cell membrane</keyword>
<keyword evidence="7 8" id="KW-0131">Cell cycle</keyword>
<evidence type="ECO:0000256" key="6">
    <source>
        <dbReference type="ARBA" id="ARBA00023136"/>
    </source>
</evidence>
<dbReference type="Pfam" id="PF08478">
    <property type="entry name" value="POTRA_1"/>
    <property type="match status" value="1"/>
</dbReference>
<dbReference type="Gene3D" id="3.40.50.10960">
    <property type="match status" value="1"/>
</dbReference>
<dbReference type="InterPro" id="IPR050487">
    <property type="entry name" value="FtsQ_DivIB"/>
</dbReference>
<dbReference type="PROSITE" id="PS51779">
    <property type="entry name" value="POTRA"/>
    <property type="match status" value="1"/>
</dbReference>
<evidence type="ECO:0000256" key="7">
    <source>
        <dbReference type="ARBA" id="ARBA00023306"/>
    </source>
</evidence>
<evidence type="ECO:0000256" key="1">
    <source>
        <dbReference type="ARBA" id="ARBA00004370"/>
    </source>
</evidence>
<reference evidence="11 12" key="1">
    <citation type="submission" date="2016-10" db="EMBL/GenBank/DDBJ databases">
        <authorList>
            <person name="de Groot N.N."/>
        </authorList>
    </citation>
    <scope>NUCLEOTIDE SEQUENCE [LARGE SCALE GENOMIC DNA]</scope>
    <source>
        <strain evidence="11 12">DSM 27630</strain>
    </source>
</reference>
<dbReference type="Pfam" id="PF03799">
    <property type="entry name" value="FtsQ_DivIB_C"/>
    <property type="match status" value="1"/>
</dbReference>
<dbReference type="HAMAP" id="MF_00912">
    <property type="entry name" value="DivIB"/>
    <property type="match status" value="1"/>
</dbReference>
<keyword evidence="12" id="KW-1185">Reference proteome</keyword>
<dbReference type="RefSeq" id="WP_052181730.1">
    <property type="nucleotide sequence ID" value="NZ_FOQE01000010.1"/>
</dbReference>
<feature type="domain" description="POTRA" evidence="10">
    <location>
        <begin position="80"/>
        <end position="151"/>
    </location>
</feature>